<keyword evidence="2" id="KW-1185">Reference proteome</keyword>
<evidence type="ECO:0000313" key="1">
    <source>
        <dbReference type="EMBL" id="MEQ2201402.1"/>
    </source>
</evidence>
<name>A0ABV0R0W5_9TELE</name>
<sequence>MCAPLCSLCSSVGQPPFIFRKGQAEYIIPNLLEETCHVSSRLSSPQICELLCGTRGLSRLRAAGDTISSVGSPLT</sequence>
<accession>A0ABV0R0W5</accession>
<proteinExistence type="predicted"/>
<evidence type="ECO:0000313" key="2">
    <source>
        <dbReference type="Proteomes" id="UP001434883"/>
    </source>
</evidence>
<dbReference type="EMBL" id="JAHRIN010027711">
    <property type="protein sequence ID" value="MEQ2201402.1"/>
    <property type="molecule type" value="Genomic_DNA"/>
</dbReference>
<reference evidence="1 2" key="1">
    <citation type="submission" date="2021-06" db="EMBL/GenBank/DDBJ databases">
        <authorList>
            <person name="Palmer J.M."/>
        </authorList>
    </citation>
    <scope>NUCLEOTIDE SEQUENCE [LARGE SCALE GENOMIC DNA]</scope>
    <source>
        <strain evidence="1 2">XC_2019</strain>
        <tissue evidence="1">Muscle</tissue>
    </source>
</reference>
<protein>
    <submittedName>
        <fullName evidence="1">Uncharacterized protein</fullName>
    </submittedName>
</protein>
<dbReference type="Proteomes" id="UP001434883">
    <property type="component" value="Unassembled WGS sequence"/>
</dbReference>
<comment type="caution">
    <text evidence="1">The sequence shown here is derived from an EMBL/GenBank/DDBJ whole genome shotgun (WGS) entry which is preliminary data.</text>
</comment>
<organism evidence="1 2">
    <name type="scientific">Xenoophorus captivus</name>
    <dbReference type="NCBI Taxonomy" id="1517983"/>
    <lineage>
        <taxon>Eukaryota</taxon>
        <taxon>Metazoa</taxon>
        <taxon>Chordata</taxon>
        <taxon>Craniata</taxon>
        <taxon>Vertebrata</taxon>
        <taxon>Euteleostomi</taxon>
        <taxon>Actinopterygii</taxon>
        <taxon>Neopterygii</taxon>
        <taxon>Teleostei</taxon>
        <taxon>Neoteleostei</taxon>
        <taxon>Acanthomorphata</taxon>
        <taxon>Ovalentaria</taxon>
        <taxon>Atherinomorphae</taxon>
        <taxon>Cyprinodontiformes</taxon>
        <taxon>Goodeidae</taxon>
        <taxon>Xenoophorus</taxon>
    </lineage>
</organism>
<gene>
    <name evidence="1" type="ORF">XENOCAPTIV_011778</name>
</gene>